<dbReference type="SMART" id="SM00332">
    <property type="entry name" value="PP2Cc"/>
    <property type="match status" value="1"/>
</dbReference>
<reference evidence="2 3" key="1">
    <citation type="submission" date="2017-05" db="EMBL/GenBank/DDBJ databases">
        <title>Thiocyanate degradation by Thiohalobacter thiocyanaticus FOKN1.</title>
        <authorList>
            <person name="Oshiki M."/>
            <person name="Fukushima T."/>
            <person name="Kawano S."/>
            <person name="Nakagawa J."/>
        </authorList>
    </citation>
    <scope>NUCLEOTIDE SEQUENCE [LARGE SCALE GENOMIC DNA]</scope>
    <source>
        <strain evidence="2 3">FOKN1</strain>
    </source>
</reference>
<dbReference type="OrthoDB" id="21931at2"/>
<evidence type="ECO:0000313" key="3">
    <source>
        <dbReference type="Proteomes" id="UP000218765"/>
    </source>
</evidence>
<dbReference type="InterPro" id="IPR036457">
    <property type="entry name" value="PPM-type-like_dom_sf"/>
</dbReference>
<protein>
    <submittedName>
        <fullName evidence="2">Aminopeptidase</fullName>
    </submittedName>
</protein>
<dbReference type="PANTHER" id="PTHR13832">
    <property type="entry name" value="PROTEIN PHOSPHATASE 2C"/>
    <property type="match status" value="1"/>
</dbReference>
<proteinExistence type="predicted"/>
<sequence>MGFIDRLSLDVFQSINQRAYQEDRWVAQPVADGYLLAVLDGHGGADVADLAASRLTHYFRFGLQQKLPEKVVSEQEGQAPSEQHLINNIAGVQVTTDPAQNDHGRNHRNAIAPDDYAARVHEALRATIALLVTDCAHYKHVGTTLSIAYIISAGDNLKVFTAQLGDSAILVQTPEGILHATTAQSVMTCQKDRTTITQALQATQARDNPPFWHRAASLGDQYLMVGPTDEDTLGIAVTRAIGDSCFNGLMIRSPEIKDFTVPPDSLILGVTDGVHTNGTKDNRYAAYRTIGQDIQAGKTVKDIGDTMAGLPDLIDNITIVSLRLTETTH</sequence>
<dbReference type="EMBL" id="AP018052">
    <property type="protein sequence ID" value="BAZ93734.1"/>
    <property type="molecule type" value="Genomic_DNA"/>
</dbReference>
<dbReference type="PANTHER" id="PTHR13832:SF827">
    <property type="entry name" value="PROTEIN PHOSPHATASE 1L"/>
    <property type="match status" value="1"/>
</dbReference>
<accession>A0A1Z4VRA5</accession>
<organism evidence="2 3">
    <name type="scientific">Thiohalobacter thiocyanaticus</name>
    <dbReference type="NCBI Taxonomy" id="585455"/>
    <lineage>
        <taxon>Bacteria</taxon>
        <taxon>Pseudomonadati</taxon>
        <taxon>Pseudomonadota</taxon>
        <taxon>Gammaproteobacteria</taxon>
        <taxon>Thiohalobacterales</taxon>
        <taxon>Thiohalobacteraceae</taxon>
        <taxon>Thiohalobacter</taxon>
    </lineage>
</organism>
<dbReference type="RefSeq" id="WP_157745435.1">
    <property type="nucleotide sequence ID" value="NZ_AP018052.1"/>
</dbReference>
<dbReference type="Gene3D" id="3.60.40.10">
    <property type="entry name" value="PPM-type phosphatase domain"/>
    <property type="match status" value="1"/>
</dbReference>
<keyword evidence="3" id="KW-1185">Reference proteome</keyword>
<dbReference type="AlphaFoldDB" id="A0A1Z4VRA5"/>
<dbReference type="Proteomes" id="UP000218765">
    <property type="component" value="Chromosome"/>
</dbReference>
<gene>
    <name evidence="2" type="ORF">FOKN1_1336</name>
</gene>
<dbReference type="GO" id="GO:0004177">
    <property type="term" value="F:aminopeptidase activity"/>
    <property type="evidence" value="ECO:0007669"/>
    <property type="project" value="UniProtKB-KW"/>
</dbReference>
<dbReference type="Pfam" id="PF13672">
    <property type="entry name" value="PP2C_2"/>
    <property type="match status" value="1"/>
</dbReference>
<dbReference type="InterPro" id="IPR015655">
    <property type="entry name" value="PP2C"/>
</dbReference>
<evidence type="ECO:0000313" key="2">
    <source>
        <dbReference type="EMBL" id="BAZ93734.1"/>
    </source>
</evidence>
<keyword evidence="2" id="KW-0645">Protease</keyword>
<feature type="domain" description="PPM-type phosphatase" evidence="1">
    <location>
        <begin position="8"/>
        <end position="324"/>
    </location>
</feature>
<keyword evidence="2" id="KW-0031">Aminopeptidase</keyword>
<dbReference type="SUPFAM" id="SSF81606">
    <property type="entry name" value="PP2C-like"/>
    <property type="match status" value="1"/>
</dbReference>
<name>A0A1Z4VRA5_9GAMM</name>
<dbReference type="InterPro" id="IPR001932">
    <property type="entry name" value="PPM-type_phosphatase-like_dom"/>
</dbReference>
<dbReference type="PROSITE" id="PS51746">
    <property type="entry name" value="PPM_2"/>
    <property type="match status" value="1"/>
</dbReference>
<dbReference type="GO" id="GO:0004722">
    <property type="term" value="F:protein serine/threonine phosphatase activity"/>
    <property type="evidence" value="ECO:0007669"/>
    <property type="project" value="InterPro"/>
</dbReference>
<dbReference type="KEGG" id="ttc:FOKN1_1336"/>
<evidence type="ECO:0000259" key="1">
    <source>
        <dbReference type="PROSITE" id="PS51746"/>
    </source>
</evidence>
<keyword evidence="2" id="KW-0378">Hydrolase</keyword>